<evidence type="ECO:0000313" key="1">
    <source>
        <dbReference type="EMBL" id="KAK1768835.1"/>
    </source>
</evidence>
<organism evidence="1 2">
    <name type="scientific">Phialemonium atrogriseum</name>
    <dbReference type="NCBI Taxonomy" id="1093897"/>
    <lineage>
        <taxon>Eukaryota</taxon>
        <taxon>Fungi</taxon>
        <taxon>Dikarya</taxon>
        <taxon>Ascomycota</taxon>
        <taxon>Pezizomycotina</taxon>
        <taxon>Sordariomycetes</taxon>
        <taxon>Sordariomycetidae</taxon>
        <taxon>Cephalothecales</taxon>
        <taxon>Cephalothecaceae</taxon>
        <taxon>Phialemonium</taxon>
    </lineage>
</organism>
<dbReference type="EMBL" id="MU839004">
    <property type="protein sequence ID" value="KAK1768835.1"/>
    <property type="molecule type" value="Genomic_DNA"/>
</dbReference>
<accession>A0AAJ0C2P4</accession>
<proteinExistence type="predicted"/>
<evidence type="ECO:0000313" key="2">
    <source>
        <dbReference type="Proteomes" id="UP001244011"/>
    </source>
</evidence>
<dbReference type="RefSeq" id="XP_060285048.1">
    <property type="nucleotide sequence ID" value="XM_060427497.1"/>
</dbReference>
<reference evidence="1" key="1">
    <citation type="submission" date="2023-06" db="EMBL/GenBank/DDBJ databases">
        <title>Genome-scale phylogeny and comparative genomics of the fungal order Sordariales.</title>
        <authorList>
            <consortium name="Lawrence Berkeley National Laboratory"/>
            <person name="Hensen N."/>
            <person name="Bonometti L."/>
            <person name="Westerberg I."/>
            <person name="Brannstrom I.O."/>
            <person name="Guillou S."/>
            <person name="Cros-Aarteil S."/>
            <person name="Calhoun S."/>
            <person name="Haridas S."/>
            <person name="Kuo A."/>
            <person name="Mondo S."/>
            <person name="Pangilinan J."/>
            <person name="Riley R."/>
            <person name="Labutti K."/>
            <person name="Andreopoulos B."/>
            <person name="Lipzen A."/>
            <person name="Chen C."/>
            <person name="Yanf M."/>
            <person name="Daum C."/>
            <person name="Ng V."/>
            <person name="Clum A."/>
            <person name="Steindorff A."/>
            <person name="Ohm R."/>
            <person name="Martin F."/>
            <person name="Silar P."/>
            <person name="Natvig D."/>
            <person name="Lalanne C."/>
            <person name="Gautier V."/>
            <person name="Ament-Velasquez S.L."/>
            <person name="Kruys A."/>
            <person name="Hutchinson M.I."/>
            <person name="Powell A.J."/>
            <person name="Barry K."/>
            <person name="Miller A.N."/>
            <person name="Grigoriev I.V."/>
            <person name="Debuchy R."/>
            <person name="Gladieux P."/>
            <person name="Thoren M.H."/>
            <person name="Johannesson H."/>
        </authorList>
    </citation>
    <scope>NUCLEOTIDE SEQUENCE</scope>
    <source>
        <strain evidence="1">8032-3</strain>
    </source>
</reference>
<keyword evidence="2" id="KW-1185">Reference proteome</keyword>
<dbReference type="AlphaFoldDB" id="A0AAJ0C2P4"/>
<dbReference type="GeneID" id="85310684"/>
<gene>
    <name evidence="1" type="ORF">QBC33DRAFT_533841</name>
</gene>
<sequence>MSEHLTSMVDFDEAGLRFAKMAFKQLYGRDANPQHASDFVPLYQYNTFRGKYGECEPWEHTCVSRPLSNESTLTLSSVDGYGITFDHLVSPADDDDPETLMINTCDPSNPDAARYLKLDLGRYSAGPEPVVLLVPRCCQLRRGTTDRERINNQAKEAREYLCRQAASS</sequence>
<dbReference type="Proteomes" id="UP001244011">
    <property type="component" value="Unassembled WGS sequence"/>
</dbReference>
<comment type="caution">
    <text evidence="1">The sequence shown here is derived from an EMBL/GenBank/DDBJ whole genome shotgun (WGS) entry which is preliminary data.</text>
</comment>
<protein>
    <submittedName>
        <fullName evidence="1">Uncharacterized protein</fullName>
    </submittedName>
</protein>
<name>A0AAJ0C2P4_9PEZI</name>